<proteinExistence type="predicted"/>
<name>A0A6P2S3Z8_9BURK</name>
<protein>
    <recommendedName>
        <fullName evidence="1">Flagellar motor switch protein FliN-like C-terminal domain-containing protein</fullName>
    </recommendedName>
</protein>
<dbReference type="SUPFAM" id="SSF101801">
    <property type="entry name" value="Surface presentation of antigens (SPOA)"/>
    <property type="match status" value="1"/>
</dbReference>
<sequence>MRNAVWRRLAVEESAMSIWWRWQAGNARQAVPADATGPLGIVQTLLFGGRGAVGGLAADTAAAAWSDWCLRIARQCGATHVAHRDVFSCDEGQTLPELFSRHWTGAVLLRWTVGEQILWLALDATAAEGWLRTDGFEMAAPVACRAAPLAALPVALRDATVNVNIELRPVEVALGDLMALAQGDVIHTQHAVDAPLQILVSTVDGASTAPLCHAYLGMRDGARAVVLAKPAG</sequence>
<dbReference type="Proteomes" id="UP000494330">
    <property type="component" value="Unassembled WGS sequence"/>
</dbReference>
<dbReference type="EMBL" id="CABVQD010000046">
    <property type="protein sequence ID" value="VWC43621.1"/>
    <property type="molecule type" value="Genomic_DNA"/>
</dbReference>
<evidence type="ECO:0000313" key="3">
    <source>
        <dbReference type="Proteomes" id="UP000494330"/>
    </source>
</evidence>
<dbReference type="InterPro" id="IPR001543">
    <property type="entry name" value="FliN-like_C"/>
</dbReference>
<organism evidence="2 3">
    <name type="scientific">Burkholderia paludis</name>
    <dbReference type="NCBI Taxonomy" id="1506587"/>
    <lineage>
        <taxon>Bacteria</taxon>
        <taxon>Pseudomonadati</taxon>
        <taxon>Pseudomonadota</taxon>
        <taxon>Betaproteobacteria</taxon>
        <taxon>Burkholderiales</taxon>
        <taxon>Burkholderiaceae</taxon>
        <taxon>Burkholderia</taxon>
        <taxon>Burkholderia cepacia complex</taxon>
    </lineage>
</organism>
<dbReference type="Pfam" id="PF01052">
    <property type="entry name" value="FliMN_C"/>
    <property type="match status" value="1"/>
</dbReference>
<evidence type="ECO:0000259" key="1">
    <source>
        <dbReference type="Pfam" id="PF01052"/>
    </source>
</evidence>
<keyword evidence="3" id="KW-1185">Reference proteome</keyword>
<evidence type="ECO:0000313" key="2">
    <source>
        <dbReference type="EMBL" id="VWC43621.1"/>
    </source>
</evidence>
<gene>
    <name evidence="2" type="ORF">BPA30113_07116</name>
</gene>
<dbReference type="InterPro" id="IPR036429">
    <property type="entry name" value="SpoA-like_sf"/>
</dbReference>
<dbReference type="Gene3D" id="2.30.330.10">
    <property type="entry name" value="SpoA-like"/>
    <property type="match status" value="1"/>
</dbReference>
<accession>A0A6P2S3Z8</accession>
<reference evidence="2 3" key="1">
    <citation type="submission" date="2019-09" db="EMBL/GenBank/DDBJ databases">
        <authorList>
            <person name="Depoorter E."/>
        </authorList>
    </citation>
    <scope>NUCLEOTIDE SEQUENCE [LARGE SCALE GENOMIC DNA]</scope>
    <source>
        <strain evidence="2">LMG 30113</strain>
    </source>
</reference>
<feature type="domain" description="Flagellar motor switch protein FliN-like C-terminal" evidence="1">
    <location>
        <begin position="156"/>
        <end position="225"/>
    </location>
</feature>
<dbReference type="AlphaFoldDB" id="A0A6P2S3Z8"/>